<keyword evidence="2" id="KW-1185">Reference proteome</keyword>
<sequence length="169" mass="19114">MRGLPQPAIEEFNTGGKYIAILNLAREHNLTDILPWCLYACAQLSWETLVQGVITPRGQKEKLSEDDLVRCLKGREELICDSIHSANTFNDEETACFGGDCANILDQMVDICISAKEFINPDPLGITADGYQLKNKHLCRKCVEHFTKLPEIDRKVTFEKLPKYFGLTH</sequence>
<accession>A0ABP1EC74</accession>
<name>A0ABP1EC74_9APHY</name>
<proteinExistence type="predicted"/>
<dbReference type="EMBL" id="OZ037952">
    <property type="protein sequence ID" value="CAL1716983.1"/>
    <property type="molecule type" value="Genomic_DNA"/>
</dbReference>
<gene>
    <name evidence="1" type="ORF">GFSPODELE1_LOCUS10992</name>
</gene>
<evidence type="ECO:0000313" key="1">
    <source>
        <dbReference type="EMBL" id="CAL1716983.1"/>
    </source>
</evidence>
<organism evidence="1 2">
    <name type="scientific">Somion occarium</name>
    <dbReference type="NCBI Taxonomy" id="3059160"/>
    <lineage>
        <taxon>Eukaryota</taxon>
        <taxon>Fungi</taxon>
        <taxon>Dikarya</taxon>
        <taxon>Basidiomycota</taxon>
        <taxon>Agaricomycotina</taxon>
        <taxon>Agaricomycetes</taxon>
        <taxon>Polyporales</taxon>
        <taxon>Cerrenaceae</taxon>
        <taxon>Somion</taxon>
    </lineage>
</organism>
<evidence type="ECO:0000313" key="2">
    <source>
        <dbReference type="Proteomes" id="UP001497453"/>
    </source>
</evidence>
<protein>
    <submittedName>
        <fullName evidence="1">Uncharacterized protein</fullName>
    </submittedName>
</protein>
<dbReference type="Proteomes" id="UP001497453">
    <property type="component" value="Chromosome 9"/>
</dbReference>
<reference evidence="2" key="1">
    <citation type="submission" date="2024-04" db="EMBL/GenBank/DDBJ databases">
        <authorList>
            <person name="Shaw F."/>
            <person name="Minotto A."/>
        </authorList>
    </citation>
    <scope>NUCLEOTIDE SEQUENCE [LARGE SCALE GENOMIC DNA]</scope>
</reference>